<evidence type="ECO:0000313" key="2">
    <source>
        <dbReference type="Proteomes" id="UP001497535"/>
    </source>
</evidence>
<keyword evidence="2" id="KW-1185">Reference proteome</keyword>
<name>A0ACB0ZHX1_MELEN</name>
<sequence length="142" mass="16470">MENVLEQTKIPATPQDYLNNAVFLLNGGNGSLASEAAWNCGSLQLSNFLLCHQLDAKHDELKERIVRFLENSFTDRILWQCFYATWSTLEEGYENYFEDDCTLDEVKEILEYAEDFCNILYNIYMENSLSPVMISSMVFLHL</sequence>
<accession>A0ACB0ZHX1</accession>
<reference evidence="1" key="1">
    <citation type="submission" date="2023-11" db="EMBL/GenBank/DDBJ databases">
        <authorList>
            <person name="Poullet M."/>
        </authorList>
    </citation>
    <scope>NUCLEOTIDE SEQUENCE</scope>
    <source>
        <strain evidence="1">E1834</strain>
    </source>
</reference>
<evidence type="ECO:0000313" key="1">
    <source>
        <dbReference type="EMBL" id="CAK5078662.1"/>
    </source>
</evidence>
<proteinExistence type="predicted"/>
<dbReference type="EMBL" id="CAVMJV010000036">
    <property type="protein sequence ID" value="CAK5078662.1"/>
    <property type="molecule type" value="Genomic_DNA"/>
</dbReference>
<dbReference type="Proteomes" id="UP001497535">
    <property type="component" value="Unassembled WGS sequence"/>
</dbReference>
<gene>
    <name evidence="1" type="ORF">MENTE1834_LOCUS25732</name>
</gene>
<comment type="caution">
    <text evidence="1">The sequence shown here is derived from an EMBL/GenBank/DDBJ whole genome shotgun (WGS) entry which is preliminary data.</text>
</comment>
<protein>
    <submittedName>
        <fullName evidence="1">Uncharacterized protein</fullName>
    </submittedName>
</protein>
<organism evidence="1 2">
    <name type="scientific">Meloidogyne enterolobii</name>
    <name type="common">Root-knot nematode worm</name>
    <name type="synonym">Meloidogyne mayaguensis</name>
    <dbReference type="NCBI Taxonomy" id="390850"/>
    <lineage>
        <taxon>Eukaryota</taxon>
        <taxon>Metazoa</taxon>
        <taxon>Ecdysozoa</taxon>
        <taxon>Nematoda</taxon>
        <taxon>Chromadorea</taxon>
        <taxon>Rhabditida</taxon>
        <taxon>Tylenchina</taxon>
        <taxon>Tylenchomorpha</taxon>
        <taxon>Tylenchoidea</taxon>
        <taxon>Meloidogynidae</taxon>
        <taxon>Meloidogyninae</taxon>
        <taxon>Meloidogyne</taxon>
    </lineage>
</organism>